<sequence length="10" mass="1239">MYLSLSIQWV</sequence>
<name>A0A0A9BIU7_ARUDO</name>
<organism evidence="1">
    <name type="scientific">Arundo donax</name>
    <name type="common">Giant reed</name>
    <name type="synonym">Donax arundinaceus</name>
    <dbReference type="NCBI Taxonomy" id="35708"/>
    <lineage>
        <taxon>Eukaryota</taxon>
        <taxon>Viridiplantae</taxon>
        <taxon>Streptophyta</taxon>
        <taxon>Embryophyta</taxon>
        <taxon>Tracheophyta</taxon>
        <taxon>Spermatophyta</taxon>
        <taxon>Magnoliopsida</taxon>
        <taxon>Liliopsida</taxon>
        <taxon>Poales</taxon>
        <taxon>Poaceae</taxon>
        <taxon>PACMAD clade</taxon>
        <taxon>Arundinoideae</taxon>
        <taxon>Arundineae</taxon>
        <taxon>Arundo</taxon>
    </lineage>
</organism>
<reference evidence="1" key="2">
    <citation type="journal article" date="2015" name="Data Brief">
        <title>Shoot transcriptome of the giant reed, Arundo donax.</title>
        <authorList>
            <person name="Barrero R.A."/>
            <person name="Guerrero F.D."/>
            <person name="Moolhuijzen P."/>
            <person name="Goolsby J.A."/>
            <person name="Tidwell J."/>
            <person name="Bellgard S.E."/>
            <person name="Bellgard M.I."/>
        </authorList>
    </citation>
    <scope>NUCLEOTIDE SEQUENCE</scope>
    <source>
        <tissue evidence="1">Shoot tissue taken approximately 20 cm above the soil surface</tissue>
    </source>
</reference>
<reference evidence="1" key="1">
    <citation type="submission" date="2014-09" db="EMBL/GenBank/DDBJ databases">
        <authorList>
            <person name="Magalhaes I.L.F."/>
            <person name="Oliveira U."/>
            <person name="Santos F.R."/>
            <person name="Vidigal T.H.D.A."/>
            <person name="Brescovit A.D."/>
            <person name="Santos A.J."/>
        </authorList>
    </citation>
    <scope>NUCLEOTIDE SEQUENCE</scope>
    <source>
        <tissue evidence="1">Shoot tissue taken approximately 20 cm above the soil surface</tissue>
    </source>
</reference>
<accession>A0A0A9BIU7</accession>
<dbReference type="EMBL" id="GBRH01235832">
    <property type="protein sequence ID" value="JAD62063.1"/>
    <property type="molecule type" value="Transcribed_RNA"/>
</dbReference>
<proteinExistence type="predicted"/>
<evidence type="ECO:0000313" key="1">
    <source>
        <dbReference type="EMBL" id="JAD62063.1"/>
    </source>
</evidence>
<protein>
    <submittedName>
        <fullName evidence="1">Uncharacterized protein</fullName>
    </submittedName>
</protein>